<dbReference type="Gramene" id="scaffold_401310.1">
    <property type="protein sequence ID" value="scaffold_401310.1"/>
    <property type="gene ID" value="scaffold_401310.1"/>
</dbReference>
<name>D7LJM4_ARALL</name>
<protein>
    <submittedName>
        <fullName evidence="1">Uncharacterized protein</fullName>
    </submittedName>
</protein>
<evidence type="ECO:0000313" key="2">
    <source>
        <dbReference type="Proteomes" id="UP000008694"/>
    </source>
</evidence>
<dbReference type="Proteomes" id="UP000008694">
    <property type="component" value="Unassembled WGS sequence"/>
</dbReference>
<dbReference type="EMBL" id="GL348716">
    <property type="protein sequence ID" value="EFH55430.1"/>
    <property type="molecule type" value="Genomic_DNA"/>
</dbReference>
<evidence type="ECO:0000313" key="1">
    <source>
        <dbReference type="EMBL" id="EFH55430.1"/>
    </source>
</evidence>
<proteinExistence type="predicted"/>
<keyword evidence="2" id="KW-1185">Reference proteome</keyword>
<accession>D7LJM4</accession>
<organism evidence="2">
    <name type="scientific">Arabidopsis lyrata subsp. lyrata</name>
    <name type="common">Lyre-leaved rock-cress</name>
    <dbReference type="NCBI Taxonomy" id="81972"/>
    <lineage>
        <taxon>Eukaryota</taxon>
        <taxon>Viridiplantae</taxon>
        <taxon>Streptophyta</taxon>
        <taxon>Embryophyta</taxon>
        <taxon>Tracheophyta</taxon>
        <taxon>Spermatophyta</taxon>
        <taxon>Magnoliopsida</taxon>
        <taxon>eudicotyledons</taxon>
        <taxon>Gunneridae</taxon>
        <taxon>Pentapetalae</taxon>
        <taxon>rosids</taxon>
        <taxon>malvids</taxon>
        <taxon>Brassicales</taxon>
        <taxon>Brassicaceae</taxon>
        <taxon>Camelineae</taxon>
        <taxon>Arabidopsis</taxon>
    </lineage>
</organism>
<dbReference type="HOGENOM" id="CLU_2375677_0_0_1"/>
<dbReference type="AlphaFoldDB" id="D7LJM4"/>
<reference evidence="2" key="1">
    <citation type="journal article" date="2011" name="Nat. Genet.">
        <title>The Arabidopsis lyrata genome sequence and the basis of rapid genome size change.</title>
        <authorList>
            <person name="Hu T.T."/>
            <person name="Pattyn P."/>
            <person name="Bakker E.G."/>
            <person name="Cao J."/>
            <person name="Cheng J.-F."/>
            <person name="Clark R.M."/>
            <person name="Fahlgren N."/>
            <person name="Fawcett J.A."/>
            <person name="Grimwood J."/>
            <person name="Gundlach H."/>
            <person name="Haberer G."/>
            <person name="Hollister J.D."/>
            <person name="Ossowski S."/>
            <person name="Ottilar R.P."/>
            <person name="Salamov A.A."/>
            <person name="Schneeberger K."/>
            <person name="Spannagl M."/>
            <person name="Wang X."/>
            <person name="Yang L."/>
            <person name="Nasrallah M.E."/>
            <person name="Bergelson J."/>
            <person name="Carrington J.C."/>
            <person name="Gaut B.S."/>
            <person name="Schmutz J."/>
            <person name="Mayer K.F.X."/>
            <person name="Van de Peer Y."/>
            <person name="Grigoriev I.V."/>
            <person name="Nordborg M."/>
            <person name="Weigel D."/>
            <person name="Guo Y.-L."/>
        </authorList>
    </citation>
    <scope>NUCLEOTIDE SEQUENCE [LARGE SCALE GENOMIC DNA]</scope>
    <source>
        <strain evidence="2">cv. MN47</strain>
    </source>
</reference>
<sequence length="95" mass="10775">MELRSKRSPTLSKNLFLRINLGLDSIPEAALGKMWSKKARMDEEFVVNLSEDNLTCDESIEASSLWENQVIPNPTSLGTVGEFDGFSIQIWRMQI</sequence>
<gene>
    <name evidence="1" type="ORF">ARALYDRAFT_901809</name>
</gene>